<comment type="caution">
    <text evidence="1">The sequence shown here is derived from an EMBL/GenBank/DDBJ whole genome shotgun (WGS) entry which is preliminary data.</text>
</comment>
<accession>A0ABT8TL08</accession>
<dbReference type="InterPro" id="IPR010780">
    <property type="entry name" value="DUF1375"/>
</dbReference>
<dbReference type="Pfam" id="PF07119">
    <property type="entry name" value="DUF1375"/>
    <property type="match status" value="1"/>
</dbReference>
<evidence type="ECO:0000313" key="1">
    <source>
        <dbReference type="EMBL" id="MDO3384038.1"/>
    </source>
</evidence>
<proteinExistence type="predicted"/>
<dbReference type="Proteomes" id="UP001168380">
    <property type="component" value="Unassembled WGS sequence"/>
</dbReference>
<name>A0ABT8TL08_9GAMM</name>
<gene>
    <name evidence="1" type="ORF">QWI16_17785</name>
</gene>
<evidence type="ECO:0000313" key="2">
    <source>
        <dbReference type="Proteomes" id="UP001168380"/>
    </source>
</evidence>
<dbReference type="RefSeq" id="WP_302715258.1">
    <property type="nucleotide sequence ID" value="NZ_JAULRT010000062.1"/>
</dbReference>
<sequence>MKVSAVTLRRVLCVFVLLACVGCGTVNTTLRGDHYVSSSLRKHESACGSLPRVYSGVGYDLCRLNAAAPNDLVWPVFLLPVMAVDLVLSGAADTLVLPYTAVRQYRDGSITL</sequence>
<protein>
    <submittedName>
        <fullName evidence="1">YceK/YidQ family lipoprotein</fullName>
    </submittedName>
</protein>
<keyword evidence="2" id="KW-1185">Reference proteome</keyword>
<keyword evidence="1" id="KW-0449">Lipoprotein</keyword>
<organism evidence="1 2">
    <name type="scientific">Gilvimarinus algae</name>
    <dbReference type="NCBI Taxonomy" id="3058037"/>
    <lineage>
        <taxon>Bacteria</taxon>
        <taxon>Pseudomonadati</taxon>
        <taxon>Pseudomonadota</taxon>
        <taxon>Gammaproteobacteria</taxon>
        <taxon>Cellvibrionales</taxon>
        <taxon>Cellvibrionaceae</taxon>
        <taxon>Gilvimarinus</taxon>
    </lineage>
</organism>
<dbReference type="EMBL" id="JAULRT010000062">
    <property type="protein sequence ID" value="MDO3384038.1"/>
    <property type="molecule type" value="Genomic_DNA"/>
</dbReference>
<reference evidence="1" key="1">
    <citation type="submission" date="2023-07" db="EMBL/GenBank/DDBJ databases">
        <title>Gilvimarinus algae sp. nov., isolated from the surface of Kelp.</title>
        <authorList>
            <person name="Sun Y.Y."/>
            <person name="Gong Y."/>
            <person name="Du Z.J."/>
        </authorList>
    </citation>
    <scope>NUCLEOTIDE SEQUENCE</scope>
    <source>
        <strain evidence="1">SDUM040014</strain>
    </source>
</reference>